<feature type="domain" description="Velvet" evidence="6">
    <location>
        <begin position="17"/>
        <end position="218"/>
    </location>
</feature>
<dbReference type="InterPro" id="IPR038491">
    <property type="entry name" value="Velvet_dom_sf"/>
</dbReference>
<name>A0ABP9XUP7_9FUNG</name>
<accession>A0ABP9XUP7</accession>
<dbReference type="InterPro" id="IPR037525">
    <property type="entry name" value="Velvet_dom"/>
</dbReference>
<evidence type="ECO:0000256" key="2">
    <source>
        <dbReference type="ARBA" id="ARBA00023015"/>
    </source>
</evidence>
<evidence type="ECO:0000256" key="3">
    <source>
        <dbReference type="ARBA" id="ARBA00023163"/>
    </source>
</evidence>
<feature type="region of interest" description="Disordered" evidence="5">
    <location>
        <begin position="231"/>
        <end position="256"/>
    </location>
</feature>
<keyword evidence="2" id="KW-0805">Transcription regulation</keyword>
<dbReference type="PANTHER" id="PTHR33572">
    <property type="entry name" value="SPORE DEVELOPMENT REGULATOR VOSA"/>
    <property type="match status" value="1"/>
</dbReference>
<dbReference type="EMBL" id="BAABUJ010000010">
    <property type="protein sequence ID" value="GAA5798431.1"/>
    <property type="molecule type" value="Genomic_DNA"/>
</dbReference>
<sequence>MSSYIPPPLKLSRSSQFDYTRLNTEVVQNPIRARCCGFGQKDRRPIDPPPILELLAEDRSGNKIDLRPEDSILFLAQCELYNADKTENRTLVHTPWSSMAPSFLNSNEKQKLSGKPEYVRNLIGSTVSNAYHLHNQRNQAGTYFIFHDLSVRTEGIFTLKFIFVNLAAGEPLTMTTHIQQEVFSSPFSVYPAKKFPGLTESTMLSRCFSKQGIKIPIRNETNYKRLTHTLYNPEEKDNNKNNPIEDEQEKVQPIPRMNYTRLPISDFLSPE</sequence>
<protein>
    <recommendedName>
        <fullName evidence="6">Velvet domain-containing protein</fullName>
    </recommendedName>
</protein>
<organism evidence="7 8">
    <name type="scientific">Helicostylum pulchrum</name>
    <dbReference type="NCBI Taxonomy" id="562976"/>
    <lineage>
        <taxon>Eukaryota</taxon>
        <taxon>Fungi</taxon>
        <taxon>Fungi incertae sedis</taxon>
        <taxon>Mucoromycota</taxon>
        <taxon>Mucoromycotina</taxon>
        <taxon>Mucoromycetes</taxon>
        <taxon>Mucorales</taxon>
        <taxon>Mucorineae</taxon>
        <taxon>Mucoraceae</taxon>
        <taxon>Helicostylum</taxon>
    </lineage>
</organism>
<evidence type="ECO:0000313" key="7">
    <source>
        <dbReference type="EMBL" id="GAA5798431.1"/>
    </source>
</evidence>
<keyword evidence="8" id="KW-1185">Reference proteome</keyword>
<reference evidence="7 8" key="1">
    <citation type="submission" date="2024-04" db="EMBL/GenBank/DDBJ databases">
        <title>genome sequences of Mucor flavus KT1a and Helicostylum pulchrum KT1b strains isolation_sourced from the surface of a dry-aged beef.</title>
        <authorList>
            <person name="Toyotome T."/>
            <person name="Hosono M."/>
            <person name="Torimaru M."/>
            <person name="Fukuda K."/>
            <person name="Mikami N."/>
        </authorList>
    </citation>
    <scope>NUCLEOTIDE SEQUENCE [LARGE SCALE GENOMIC DNA]</scope>
    <source>
        <strain evidence="7 8">KT1b</strain>
    </source>
</reference>
<dbReference type="Proteomes" id="UP001476247">
    <property type="component" value="Unassembled WGS sequence"/>
</dbReference>
<keyword evidence="3" id="KW-0804">Transcription</keyword>
<proteinExistence type="predicted"/>
<dbReference type="PROSITE" id="PS51821">
    <property type="entry name" value="VELVET"/>
    <property type="match status" value="1"/>
</dbReference>
<keyword evidence="4" id="KW-0539">Nucleus</keyword>
<evidence type="ECO:0000256" key="5">
    <source>
        <dbReference type="SAM" id="MobiDB-lite"/>
    </source>
</evidence>
<dbReference type="Pfam" id="PF11754">
    <property type="entry name" value="Velvet"/>
    <property type="match status" value="1"/>
</dbReference>
<evidence type="ECO:0000259" key="6">
    <source>
        <dbReference type="PROSITE" id="PS51821"/>
    </source>
</evidence>
<comment type="caution">
    <text evidence="7">The sequence shown here is derived from an EMBL/GenBank/DDBJ whole genome shotgun (WGS) entry which is preliminary data.</text>
</comment>
<dbReference type="InterPro" id="IPR021740">
    <property type="entry name" value="Velvet"/>
</dbReference>
<evidence type="ECO:0000256" key="4">
    <source>
        <dbReference type="ARBA" id="ARBA00023242"/>
    </source>
</evidence>
<dbReference type="PANTHER" id="PTHR33572:SF3">
    <property type="entry name" value="VELVET COMPLEX SUBUNIT B"/>
    <property type="match status" value="1"/>
</dbReference>
<comment type="subcellular location">
    <subcellularLocation>
        <location evidence="1">Nucleus</location>
    </subcellularLocation>
</comment>
<gene>
    <name evidence="7" type="ORF">HPULCUR_003834</name>
</gene>
<evidence type="ECO:0000256" key="1">
    <source>
        <dbReference type="ARBA" id="ARBA00004123"/>
    </source>
</evidence>
<dbReference type="Gene3D" id="2.60.40.3960">
    <property type="entry name" value="Velvet domain"/>
    <property type="match status" value="1"/>
</dbReference>
<evidence type="ECO:0000313" key="8">
    <source>
        <dbReference type="Proteomes" id="UP001476247"/>
    </source>
</evidence>